<dbReference type="SMART" id="SM00388">
    <property type="entry name" value="HisKA"/>
    <property type="match status" value="1"/>
</dbReference>
<keyword evidence="5" id="KW-0547">Nucleotide-binding</keyword>
<dbReference type="InterPro" id="IPR013655">
    <property type="entry name" value="PAS_fold_3"/>
</dbReference>
<feature type="domain" description="Response regulatory" evidence="11">
    <location>
        <begin position="385"/>
        <end position="509"/>
    </location>
</feature>
<sequence>MNNLSMAADVAELGIWVWSLADDSLFWDAKMYDIYAVEDSTTVIDFQAWQKTIHPDDQQATVALMSSIAEQPAAINYEFRIITRPGETKHIQASAYVQRDVQGHVTRVIGVNKDITVQRLLEMELKSSEEVAQQANIAKSAFLANMSHEIRTPMNAVIGMLQLVDHKQVQESQSQYIFNAMSAAKSLLWLLNDILDYSKIESGKMDLDPHFFELDQLMQDLAVVMSGIIIDKSLEILFDIDPLVPMCLSGDGMRLKQVLINLASNAVKFTAEGQVVVAVELATKNAGKANILFSVADSGIGISEEQMTRIFDGFSQAETSTTRKYGGTGLGLVISSKLVALMGGSLQAESELGKGSKFYFALELDYDPSASELFLERLQVEQPLKILVVDDNPASASIHTRMLESLGWLVDYAYSGEEAITKAVQAAELNQAFEVILMDWKMPGLDGIATVEQLSQIFPGEELPAIIMMTAYGKENILQKTEPTFQLVSLALSKPATIAQLHNAVMYALGREQKPTPSIQFSFKEKALSFINVLVVEDNILNQQVVSTMLENSGATVVVVSGGVAAIEYLTGANAKRPDIVLMDVQMPDIDGLEATRRIRRSSPFKDLPILAMTANVSAEDRKDCIAAGMNSHIGKPFDFEELTQTILHWTGTPDDSADGEANSANKSAEPLVESTSVIRDRFGGDVSPFISTFTRFQSEAEDFLAQYDAIAIGKDFTEVSTLFHTLKGMSGTLGLPVLSEFCSEYELIANNPEENTRREYIFSNAFRSELAQLIANACRVVDTLIAEEAGHAGSQEGPPTETATNLHDFIMPLLPLLDAGNLEVLDSLPSLARYAEQQETRNFKVEALALHIEKLEFEAAYKVAEDILKTQV</sequence>
<evidence type="ECO:0000259" key="13">
    <source>
        <dbReference type="PROSITE" id="PS50894"/>
    </source>
</evidence>
<keyword evidence="7" id="KW-1133">Transmembrane helix</keyword>
<dbReference type="InterPro" id="IPR003594">
    <property type="entry name" value="HATPase_dom"/>
</dbReference>
<dbReference type="Gene3D" id="3.30.565.10">
    <property type="entry name" value="Histidine kinase-like ATPase, C-terminal domain"/>
    <property type="match status" value="1"/>
</dbReference>
<proteinExistence type="predicted"/>
<dbReference type="InterPro" id="IPR000014">
    <property type="entry name" value="PAS"/>
</dbReference>
<dbReference type="Gene3D" id="2.10.70.100">
    <property type="match status" value="1"/>
</dbReference>
<keyword evidence="8" id="KW-0902">Two-component regulatory system</keyword>
<dbReference type="FunFam" id="3.30.565.10:FF:000010">
    <property type="entry name" value="Sensor histidine kinase RcsC"/>
    <property type="match status" value="1"/>
</dbReference>
<dbReference type="InterPro" id="IPR000700">
    <property type="entry name" value="PAS-assoc_C"/>
</dbReference>
<dbReference type="InterPro" id="IPR003661">
    <property type="entry name" value="HisK_dim/P_dom"/>
</dbReference>
<dbReference type="InterPro" id="IPR008207">
    <property type="entry name" value="Sig_transdc_His_kin_Hpt_dom"/>
</dbReference>
<evidence type="ECO:0000256" key="6">
    <source>
        <dbReference type="ARBA" id="ARBA00022840"/>
    </source>
</evidence>
<dbReference type="InterPro" id="IPR005467">
    <property type="entry name" value="His_kinase_dom"/>
</dbReference>
<dbReference type="Pfam" id="PF00512">
    <property type="entry name" value="HisKA"/>
    <property type="match status" value="1"/>
</dbReference>
<keyword evidence="6" id="KW-0067">ATP-binding</keyword>
<keyword evidence="2" id="KW-1003">Cell membrane</keyword>
<evidence type="ECO:0000256" key="5">
    <source>
        <dbReference type="ARBA" id="ARBA00022741"/>
    </source>
</evidence>
<dbReference type="CDD" id="cd00088">
    <property type="entry name" value="HPT"/>
    <property type="match status" value="1"/>
</dbReference>
<evidence type="ECO:0000259" key="12">
    <source>
        <dbReference type="PROSITE" id="PS50113"/>
    </source>
</evidence>
<dbReference type="GO" id="GO:0000155">
    <property type="term" value="F:phosphorelay sensor kinase activity"/>
    <property type="evidence" value="ECO:0007669"/>
    <property type="project" value="InterPro"/>
</dbReference>
<dbReference type="Pfam" id="PF08447">
    <property type="entry name" value="PAS_3"/>
    <property type="match status" value="1"/>
</dbReference>
<dbReference type="InterPro" id="IPR001610">
    <property type="entry name" value="PAC"/>
</dbReference>
<dbReference type="PANTHER" id="PTHR45339:SF1">
    <property type="entry name" value="HYBRID SIGNAL TRANSDUCTION HISTIDINE KINASE J"/>
    <property type="match status" value="1"/>
</dbReference>
<reference evidence="14" key="1">
    <citation type="journal article" date="2015" name="Nature">
        <title>Complex archaea that bridge the gap between prokaryotes and eukaryotes.</title>
        <authorList>
            <person name="Spang A."/>
            <person name="Saw J.H."/>
            <person name="Jorgensen S.L."/>
            <person name="Zaremba-Niedzwiedzka K."/>
            <person name="Martijn J."/>
            <person name="Lind A.E."/>
            <person name="van Eijk R."/>
            <person name="Schleper C."/>
            <person name="Guy L."/>
            <person name="Ettema T.J."/>
        </authorList>
    </citation>
    <scope>NUCLEOTIDE SEQUENCE</scope>
</reference>
<dbReference type="InterPro" id="IPR001789">
    <property type="entry name" value="Sig_transdc_resp-reg_receiver"/>
</dbReference>
<dbReference type="GO" id="GO:0005886">
    <property type="term" value="C:plasma membrane"/>
    <property type="evidence" value="ECO:0007669"/>
    <property type="project" value="UniProtKB-SubCell"/>
</dbReference>
<evidence type="ECO:0000256" key="4">
    <source>
        <dbReference type="ARBA" id="ARBA00022692"/>
    </source>
</evidence>
<keyword evidence="4" id="KW-0812">Transmembrane</keyword>
<dbReference type="CDD" id="cd16922">
    <property type="entry name" value="HATPase_EvgS-ArcB-TorS-like"/>
    <property type="match status" value="1"/>
</dbReference>
<dbReference type="SUPFAM" id="SSF52172">
    <property type="entry name" value="CheY-like"/>
    <property type="match status" value="2"/>
</dbReference>
<dbReference type="InterPro" id="IPR036097">
    <property type="entry name" value="HisK_dim/P_sf"/>
</dbReference>
<dbReference type="Pfam" id="PF00072">
    <property type="entry name" value="Response_reg"/>
    <property type="match status" value="2"/>
</dbReference>
<dbReference type="InterPro" id="IPR036641">
    <property type="entry name" value="HPT_dom_sf"/>
</dbReference>
<comment type="subcellular location">
    <subcellularLocation>
        <location evidence="1">Cell membrane</location>
        <topology evidence="1">Multi-pass membrane protein</topology>
    </subcellularLocation>
</comment>
<dbReference type="CDD" id="cd00130">
    <property type="entry name" value="PAS"/>
    <property type="match status" value="1"/>
</dbReference>
<dbReference type="PRINTS" id="PR00344">
    <property type="entry name" value="BCTRLSENSOR"/>
</dbReference>
<evidence type="ECO:0000256" key="9">
    <source>
        <dbReference type="ARBA" id="ARBA00023136"/>
    </source>
</evidence>
<dbReference type="InterPro" id="IPR011006">
    <property type="entry name" value="CheY-like_superfamily"/>
</dbReference>
<dbReference type="Gene3D" id="3.30.450.20">
    <property type="entry name" value="PAS domain"/>
    <property type="match status" value="1"/>
</dbReference>
<dbReference type="InterPro" id="IPR035965">
    <property type="entry name" value="PAS-like_dom_sf"/>
</dbReference>
<dbReference type="EMBL" id="LAZR01000789">
    <property type="protein sequence ID" value="KKN57793.1"/>
    <property type="molecule type" value="Genomic_DNA"/>
</dbReference>
<dbReference type="PROSITE" id="PS50113">
    <property type="entry name" value="PAC"/>
    <property type="match status" value="1"/>
</dbReference>
<dbReference type="PROSITE" id="PS50109">
    <property type="entry name" value="HIS_KIN"/>
    <property type="match status" value="1"/>
</dbReference>
<dbReference type="SUPFAM" id="SSF55785">
    <property type="entry name" value="PYP-like sensor domain (PAS domain)"/>
    <property type="match status" value="1"/>
</dbReference>
<keyword evidence="9" id="KW-0472">Membrane</keyword>
<dbReference type="CDD" id="cd17546">
    <property type="entry name" value="REC_hyHK_CKI1_RcsC-like"/>
    <property type="match status" value="2"/>
</dbReference>
<keyword evidence="3" id="KW-0597">Phosphoprotein</keyword>
<dbReference type="SUPFAM" id="SSF55874">
    <property type="entry name" value="ATPase domain of HSP90 chaperone/DNA topoisomerase II/histidine kinase"/>
    <property type="match status" value="1"/>
</dbReference>
<feature type="domain" description="Histidine kinase" evidence="10">
    <location>
        <begin position="145"/>
        <end position="366"/>
    </location>
</feature>
<dbReference type="AlphaFoldDB" id="A0A0F9UW19"/>
<feature type="domain" description="PAC" evidence="12">
    <location>
        <begin position="75"/>
        <end position="127"/>
    </location>
</feature>
<name>A0A0F9UW19_9ZZZZ</name>
<feature type="domain" description="HPt" evidence="13">
    <location>
        <begin position="686"/>
        <end position="789"/>
    </location>
</feature>
<evidence type="ECO:0000259" key="11">
    <source>
        <dbReference type="PROSITE" id="PS50110"/>
    </source>
</evidence>
<gene>
    <name evidence="14" type="ORF">LCGC14_0558810</name>
</gene>
<dbReference type="Gene3D" id="1.10.287.130">
    <property type="match status" value="1"/>
</dbReference>
<evidence type="ECO:0000256" key="7">
    <source>
        <dbReference type="ARBA" id="ARBA00022989"/>
    </source>
</evidence>
<evidence type="ECO:0000313" key="14">
    <source>
        <dbReference type="EMBL" id="KKN57793.1"/>
    </source>
</evidence>
<protein>
    <recommendedName>
        <fullName evidence="15">Histidine kinase</fullName>
    </recommendedName>
</protein>
<dbReference type="InterPro" id="IPR004358">
    <property type="entry name" value="Sig_transdc_His_kin-like_C"/>
</dbReference>
<dbReference type="SMART" id="SM00448">
    <property type="entry name" value="REC"/>
    <property type="match status" value="2"/>
</dbReference>
<comment type="caution">
    <text evidence="14">The sequence shown here is derived from an EMBL/GenBank/DDBJ whole genome shotgun (WGS) entry which is preliminary data.</text>
</comment>
<evidence type="ECO:0008006" key="15">
    <source>
        <dbReference type="Google" id="ProtNLM"/>
    </source>
</evidence>
<dbReference type="InterPro" id="IPR036890">
    <property type="entry name" value="HATPase_C_sf"/>
</dbReference>
<dbReference type="PROSITE" id="PS50894">
    <property type="entry name" value="HPT"/>
    <property type="match status" value="1"/>
</dbReference>
<dbReference type="Pfam" id="PF01627">
    <property type="entry name" value="Hpt"/>
    <property type="match status" value="1"/>
</dbReference>
<accession>A0A0F9UW19</accession>
<dbReference type="SMART" id="SM00387">
    <property type="entry name" value="HATPase_c"/>
    <property type="match status" value="1"/>
</dbReference>
<dbReference type="Gene3D" id="3.40.50.2300">
    <property type="match status" value="2"/>
</dbReference>
<dbReference type="PROSITE" id="PS50110">
    <property type="entry name" value="RESPONSE_REGULATORY"/>
    <property type="match status" value="2"/>
</dbReference>
<evidence type="ECO:0000259" key="10">
    <source>
        <dbReference type="PROSITE" id="PS50109"/>
    </source>
</evidence>
<dbReference type="CDD" id="cd00082">
    <property type="entry name" value="HisKA"/>
    <property type="match status" value="1"/>
</dbReference>
<evidence type="ECO:0000256" key="2">
    <source>
        <dbReference type="ARBA" id="ARBA00022475"/>
    </source>
</evidence>
<dbReference type="Gene3D" id="1.20.120.160">
    <property type="entry name" value="HPT domain"/>
    <property type="match status" value="1"/>
</dbReference>
<dbReference type="SMART" id="SM00086">
    <property type="entry name" value="PAC"/>
    <property type="match status" value="1"/>
</dbReference>
<dbReference type="GO" id="GO:0005524">
    <property type="term" value="F:ATP binding"/>
    <property type="evidence" value="ECO:0007669"/>
    <property type="project" value="UniProtKB-KW"/>
</dbReference>
<dbReference type="SUPFAM" id="SSF47226">
    <property type="entry name" value="Histidine-containing phosphotransfer domain, HPT domain"/>
    <property type="match status" value="1"/>
</dbReference>
<evidence type="ECO:0000256" key="8">
    <source>
        <dbReference type="ARBA" id="ARBA00023012"/>
    </source>
</evidence>
<dbReference type="Pfam" id="PF02518">
    <property type="entry name" value="HATPase_c"/>
    <property type="match status" value="1"/>
</dbReference>
<evidence type="ECO:0000256" key="1">
    <source>
        <dbReference type="ARBA" id="ARBA00004651"/>
    </source>
</evidence>
<evidence type="ECO:0000256" key="3">
    <source>
        <dbReference type="ARBA" id="ARBA00022553"/>
    </source>
</evidence>
<dbReference type="PANTHER" id="PTHR45339">
    <property type="entry name" value="HYBRID SIGNAL TRANSDUCTION HISTIDINE KINASE J"/>
    <property type="match status" value="1"/>
</dbReference>
<feature type="domain" description="Response regulatory" evidence="11">
    <location>
        <begin position="532"/>
        <end position="651"/>
    </location>
</feature>
<organism evidence="14">
    <name type="scientific">marine sediment metagenome</name>
    <dbReference type="NCBI Taxonomy" id="412755"/>
    <lineage>
        <taxon>unclassified sequences</taxon>
        <taxon>metagenomes</taxon>
        <taxon>ecological metagenomes</taxon>
    </lineage>
</organism>
<dbReference type="SUPFAM" id="SSF47384">
    <property type="entry name" value="Homodimeric domain of signal transducing histidine kinase"/>
    <property type="match status" value="1"/>
</dbReference>